<dbReference type="PROSITE" id="PS50112">
    <property type="entry name" value="PAS"/>
    <property type="match status" value="2"/>
</dbReference>
<dbReference type="InterPro" id="IPR000014">
    <property type="entry name" value="PAS"/>
</dbReference>
<dbReference type="PANTHER" id="PTHR43304:SF1">
    <property type="entry name" value="PAC DOMAIN-CONTAINING PROTEIN"/>
    <property type="match status" value="1"/>
</dbReference>
<dbReference type="InterPro" id="IPR001610">
    <property type="entry name" value="PAC"/>
</dbReference>
<dbReference type="SMART" id="SM00387">
    <property type="entry name" value="HATPase_c"/>
    <property type="match status" value="1"/>
</dbReference>
<keyword evidence="11" id="KW-0418">Kinase</keyword>
<dbReference type="GO" id="GO:0005886">
    <property type="term" value="C:plasma membrane"/>
    <property type="evidence" value="ECO:0007669"/>
    <property type="project" value="UniProtKB-SubCell"/>
</dbReference>
<proteinExistence type="predicted"/>
<keyword evidence="15" id="KW-0175">Coiled coil</keyword>
<dbReference type="CDD" id="cd00130">
    <property type="entry name" value="PAS"/>
    <property type="match status" value="3"/>
</dbReference>
<evidence type="ECO:0000256" key="14">
    <source>
        <dbReference type="ARBA" id="ARBA00023136"/>
    </source>
</evidence>
<dbReference type="Gene3D" id="1.10.287.130">
    <property type="match status" value="1"/>
</dbReference>
<comment type="catalytic activity">
    <reaction evidence="1">
        <text>ATP + protein L-histidine = ADP + protein N-phospho-L-histidine.</text>
        <dbReference type="EC" id="2.7.13.3"/>
    </reaction>
</comment>
<dbReference type="PANTHER" id="PTHR43304">
    <property type="entry name" value="PHYTOCHROME-LIKE PROTEIN CPH1"/>
    <property type="match status" value="1"/>
</dbReference>
<protein>
    <recommendedName>
        <fullName evidence="3">histidine kinase</fullName>
        <ecNumber evidence="3">2.7.13.3</ecNumber>
    </recommendedName>
</protein>
<feature type="coiled-coil region" evidence="15">
    <location>
        <begin position="631"/>
        <end position="658"/>
    </location>
</feature>
<feature type="domain" description="Histidine kinase" evidence="17">
    <location>
        <begin position="803"/>
        <end position="1018"/>
    </location>
</feature>
<dbReference type="FunFam" id="3.30.565.10:FF:000006">
    <property type="entry name" value="Sensor histidine kinase WalK"/>
    <property type="match status" value="1"/>
</dbReference>
<accession>A0ABD4T0A4</accession>
<dbReference type="InterPro" id="IPR052162">
    <property type="entry name" value="Sensor_kinase/Photoreceptor"/>
</dbReference>
<dbReference type="InterPro" id="IPR004358">
    <property type="entry name" value="Sig_transdc_His_kin-like_C"/>
</dbReference>
<dbReference type="SUPFAM" id="SSF55785">
    <property type="entry name" value="PYP-like sensor domain (PAS domain)"/>
    <property type="match status" value="4"/>
</dbReference>
<dbReference type="AlphaFoldDB" id="A0ABD4T0A4"/>
<dbReference type="SUPFAM" id="SSF55781">
    <property type="entry name" value="GAF domain-like"/>
    <property type="match status" value="1"/>
</dbReference>
<dbReference type="PRINTS" id="PR00344">
    <property type="entry name" value="BCTRLSENSOR"/>
</dbReference>
<feature type="transmembrane region" description="Helical" evidence="16">
    <location>
        <begin position="29"/>
        <end position="48"/>
    </location>
</feature>
<keyword evidence="5" id="KW-0997">Cell inner membrane</keyword>
<evidence type="ECO:0000259" key="18">
    <source>
        <dbReference type="PROSITE" id="PS50112"/>
    </source>
</evidence>
<keyword evidence="7" id="KW-0808">Transferase</keyword>
<evidence type="ECO:0000256" key="3">
    <source>
        <dbReference type="ARBA" id="ARBA00012438"/>
    </source>
</evidence>
<evidence type="ECO:0000256" key="13">
    <source>
        <dbReference type="ARBA" id="ARBA00023012"/>
    </source>
</evidence>
<dbReference type="CDD" id="cd00082">
    <property type="entry name" value="HisKA"/>
    <property type="match status" value="1"/>
</dbReference>
<evidence type="ECO:0000256" key="9">
    <source>
        <dbReference type="ARBA" id="ARBA00022737"/>
    </source>
</evidence>
<feature type="domain" description="PAS" evidence="18">
    <location>
        <begin position="513"/>
        <end position="585"/>
    </location>
</feature>
<evidence type="ECO:0000256" key="15">
    <source>
        <dbReference type="SAM" id="Coils"/>
    </source>
</evidence>
<dbReference type="InterPro" id="IPR013656">
    <property type="entry name" value="PAS_4"/>
</dbReference>
<dbReference type="InterPro" id="IPR000700">
    <property type="entry name" value="PAS-assoc_C"/>
</dbReference>
<dbReference type="Proteomes" id="UP000031561">
    <property type="component" value="Unassembled WGS sequence"/>
</dbReference>
<dbReference type="Pfam" id="PF02518">
    <property type="entry name" value="HATPase_c"/>
    <property type="match status" value="1"/>
</dbReference>
<dbReference type="GO" id="GO:0004673">
    <property type="term" value="F:protein histidine kinase activity"/>
    <property type="evidence" value="ECO:0007669"/>
    <property type="project" value="UniProtKB-EC"/>
</dbReference>
<dbReference type="InterPro" id="IPR036097">
    <property type="entry name" value="HisK_dim/P_sf"/>
</dbReference>
<evidence type="ECO:0000256" key="7">
    <source>
        <dbReference type="ARBA" id="ARBA00022679"/>
    </source>
</evidence>
<dbReference type="Pfam" id="PF08448">
    <property type="entry name" value="PAS_4"/>
    <property type="match status" value="2"/>
</dbReference>
<evidence type="ECO:0000256" key="6">
    <source>
        <dbReference type="ARBA" id="ARBA00022553"/>
    </source>
</evidence>
<dbReference type="Gene3D" id="3.30.450.20">
    <property type="entry name" value="PAS domain"/>
    <property type="match status" value="4"/>
</dbReference>
<dbReference type="RefSeq" id="WP_166280555.1">
    <property type="nucleotide sequence ID" value="NZ_JTHE03000029.1"/>
</dbReference>
<dbReference type="InterPro" id="IPR035965">
    <property type="entry name" value="PAS-like_dom_sf"/>
</dbReference>
<feature type="domain" description="PAC" evidence="19">
    <location>
        <begin position="461"/>
        <end position="512"/>
    </location>
</feature>
<dbReference type="Pfam" id="PF00512">
    <property type="entry name" value="HisKA"/>
    <property type="match status" value="1"/>
</dbReference>
<dbReference type="Pfam" id="PF08447">
    <property type="entry name" value="PAS_3"/>
    <property type="match status" value="2"/>
</dbReference>
<dbReference type="PROSITE" id="PS50109">
    <property type="entry name" value="HIS_KIN"/>
    <property type="match status" value="1"/>
</dbReference>
<reference evidence="20 21" key="1">
    <citation type="journal article" date="2015" name="Genome Announc.">
        <title>Draft Genome Sequence of Filamentous Marine Cyanobacterium Lyngbya confervoides Strain BDU141951.</title>
        <authorList>
            <person name="Chandrababunaidu M.M."/>
            <person name="Sen D."/>
            <person name="Tripathy S."/>
        </authorList>
    </citation>
    <scope>NUCLEOTIDE SEQUENCE [LARGE SCALE GENOMIC DNA]</scope>
    <source>
        <strain evidence="20 21">BDU141951</strain>
    </source>
</reference>
<gene>
    <name evidence="20" type="ORF">QQ91_0004515</name>
</gene>
<evidence type="ECO:0000256" key="5">
    <source>
        <dbReference type="ARBA" id="ARBA00022519"/>
    </source>
</evidence>
<dbReference type="InterPro" id="IPR036890">
    <property type="entry name" value="HATPase_C_sf"/>
</dbReference>
<sequence length="1025" mass="115054">MTAGLLVPTMLGDQSSAMALCPAPNSLQIWVYAFAIALGLWGMSLLLLEGRKGFPQLLALLRGGGEANPSPYLPPYDEPSYQQLAEEMPALICRFLPDSTLTYVNTAYCDYFQKSPQELLGRQFLDLLPEDPRERQAAQAQYLSLTPECPSANYEHPVSRPDGSQGWHQWIDRAFFDDQGRPVSFQSIGLDITRQKESEAALRDRLAFEQILSTISQRLVELSLDELKTVMSDSLGQITQHAGFDRSYLVLLSADQSLGTMAYQWSAPGIDPFPPEWQQIPAEPFAWWMGHLTRLEAIQIPDAGLLPAAAEAERLALESVGTRSLLAVPLVCDHQLIGYIGFSTVGRPQSWTEDVVQRLKFAGELFAQALERWNAEQALRQSQQRLQALAANIPGVIYQYVLRPDGTDAFTYISPRCRELFELDPEAILADAAQAWAVLPPEDEISMRRSIAQSVETMAPWHWEGRFITASGQEKWVQGDSCPNRQADGSVLWDGLLVDISDRRRAAEIAQEQQAQLDLVVQASQVGFYVMDLRTQSSFVSPAYKEQLGYLPEDPQASPADWKDRLHPEDKEDSIAAFRAFLRQEKPYSLDFRLRHRDGSYRWIYSNATLIFDSTGQPVKVVGTHLDISDRKESEIEIRQLNGALAEQNQNLEFLVEQRTAELITFINALPDYIYVIENPEMTIRFCNDLLASTSFWETRSQTEGKTIFESFPADRSAYFATQNRQVFESGETLHIQESFTLQQQELHLDTYKIPLKSAKGEVYALIGSSRDVTELVVARRTLLERSRQLETINQELESFSYSVSHDLRAPLRHIGGFVQALQLHLQHYEALSDPKVAHYLKVIESSSHKMSALIDGLLTLSRLGRKTMILTAVPLCSLVNEAIQLTQTLADSQTSVHFVVGELPTVQGDTTLLQQVLVNLISNAVKFSQHHPAPQVEINSLPNGTVFVRDNGVGFQMDYADKLFGAFQRLHTQTQFPGTGIGLAIVQRIIHRHGGEIWAESQPNQGATFYFNLPLVPSGRIQAD</sequence>
<dbReference type="SUPFAM" id="SSF55874">
    <property type="entry name" value="ATPase domain of HSP90 chaperone/DNA topoisomerase II/histidine kinase"/>
    <property type="match status" value="1"/>
</dbReference>
<evidence type="ECO:0000256" key="4">
    <source>
        <dbReference type="ARBA" id="ARBA00022475"/>
    </source>
</evidence>
<dbReference type="EMBL" id="JTHE03000029">
    <property type="protein sequence ID" value="MCM1982096.1"/>
    <property type="molecule type" value="Genomic_DNA"/>
</dbReference>
<dbReference type="Pfam" id="PF01590">
    <property type="entry name" value="GAF"/>
    <property type="match status" value="1"/>
</dbReference>
<keyword evidence="10" id="KW-0547">Nucleotide-binding</keyword>
<comment type="caution">
    <text evidence="20">The sequence shown here is derived from an EMBL/GenBank/DDBJ whole genome shotgun (WGS) entry which is preliminary data.</text>
</comment>
<dbReference type="InterPro" id="IPR003661">
    <property type="entry name" value="HisK_dim/P_dom"/>
</dbReference>
<organism evidence="20 21">
    <name type="scientific">Lyngbya confervoides BDU141951</name>
    <dbReference type="NCBI Taxonomy" id="1574623"/>
    <lineage>
        <taxon>Bacteria</taxon>
        <taxon>Bacillati</taxon>
        <taxon>Cyanobacteriota</taxon>
        <taxon>Cyanophyceae</taxon>
        <taxon>Oscillatoriophycideae</taxon>
        <taxon>Oscillatoriales</taxon>
        <taxon>Microcoleaceae</taxon>
        <taxon>Lyngbya</taxon>
    </lineage>
</organism>
<dbReference type="InterPro" id="IPR013655">
    <property type="entry name" value="PAS_fold_3"/>
</dbReference>
<evidence type="ECO:0000259" key="17">
    <source>
        <dbReference type="PROSITE" id="PS50109"/>
    </source>
</evidence>
<keyword evidence="6" id="KW-0597">Phosphoprotein</keyword>
<dbReference type="InterPro" id="IPR003018">
    <property type="entry name" value="GAF"/>
</dbReference>
<dbReference type="Gene3D" id="3.30.565.10">
    <property type="entry name" value="Histidine kinase-like ATPase, C-terminal domain"/>
    <property type="match status" value="1"/>
</dbReference>
<dbReference type="NCBIfam" id="TIGR00229">
    <property type="entry name" value="sensory_box"/>
    <property type="match status" value="2"/>
</dbReference>
<feature type="domain" description="PAS" evidence="18">
    <location>
        <begin position="77"/>
        <end position="134"/>
    </location>
</feature>
<evidence type="ECO:0000256" key="2">
    <source>
        <dbReference type="ARBA" id="ARBA00004429"/>
    </source>
</evidence>
<feature type="domain" description="PAC" evidence="19">
    <location>
        <begin position="588"/>
        <end position="640"/>
    </location>
</feature>
<keyword evidence="13" id="KW-0902">Two-component regulatory system</keyword>
<evidence type="ECO:0000313" key="20">
    <source>
        <dbReference type="EMBL" id="MCM1982096.1"/>
    </source>
</evidence>
<dbReference type="SMART" id="SM00091">
    <property type="entry name" value="PAS"/>
    <property type="match status" value="4"/>
</dbReference>
<evidence type="ECO:0000256" key="16">
    <source>
        <dbReference type="SAM" id="Phobius"/>
    </source>
</evidence>
<evidence type="ECO:0000313" key="21">
    <source>
        <dbReference type="Proteomes" id="UP000031561"/>
    </source>
</evidence>
<dbReference type="SMART" id="SM00086">
    <property type="entry name" value="PAC"/>
    <property type="match status" value="3"/>
</dbReference>
<evidence type="ECO:0000259" key="19">
    <source>
        <dbReference type="PROSITE" id="PS50113"/>
    </source>
</evidence>
<keyword evidence="14 16" id="KW-0472">Membrane</keyword>
<dbReference type="GO" id="GO:0000160">
    <property type="term" value="P:phosphorelay signal transduction system"/>
    <property type="evidence" value="ECO:0007669"/>
    <property type="project" value="UniProtKB-KW"/>
</dbReference>
<keyword evidence="4" id="KW-1003">Cell membrane</keyword>
<feature type="domain" description="PAC" evidence="19">
    <location>
        <begin position="152"/>
        <end position="204"/>
    </location>
</feature>
<dbReference type="EC" id="2.7.13.3" evidence="3"/>
<evidence type="ECO:0000256" key="1">
    <source>
        <dbReference type="ARBA" id="ARBA00000085"/>
    </source>
</evidence>
<dbReference type="SUPFAM" id="SSF47384">
    <property type="entry name" value="Homodimeric domain of signal transducing histidine kinase"/>
    <property type="match status" value="1"/>
</dbReference>
<dbReference type="InterPro" id="IPR003594">
    <property type="entry name" value="HATPase_dom"/>
</dbReference>
<evidence type="ECO:0000256" key="10">
    <source>
        <dbReference type="ARBA" id="ARBA00022741"/>
    </source>
</evidence>
<keyword evidence="12 16" id="KW-1133">Transmembrane helix</keyword>
<dbReference type="InterPro" id="IPR029016">
    <property type="entry name" value="GAF-like_dom_sf"/>
</dbReference>
<name>A0ABD4T0A4_9CYAN</name>
<keyword evidence="8 16" id="KW-0812">Transmembrane</keyword>
<dbReference type="SMART" id="SM00065">
    <property type="entry name" value="GAF"/>
    <property type="match status" value="1"/>
</dbReference>
<evidence type="ECO:0000256" key="11">
    <source>
        <dbReference type="ARBA" id="ARBA00022777"/>
    </source>
</evidence>
<dbReference type="GO" id="GO:0000166">
    <property type="term" value="F:nucleotide binding"/>
    <property type="evidence" value="ECO:0007669"/>
    <property type="project" value="UniProtKB-KW"/>
</dbReference>
<dbReference type="SMART" id="SM00388">
    <property type="entry name" value="HisKA"/>
    <property type="match status" value="1"/>
</dbReference>
<evidence type="ECO:0000256" key="12">
    <source>
        <dbReference type="ARBA" id="ARBA00022989"/>
    </source>
</evidence>
<comment type="subcellular location">
    <subcellularLocation>
        <location evidence="2">Cell inner membrane</location>
        <topology evidence="2">Multi-pass membrane protein</topology>
    </subcellularLocation>
</comment>
<evidence type="ECO:0000256" key="8">
    <source>
        <dbReference type="ARBA" id="ARBA00022692"/>
    </source>
</evidence>
<dbReference type="InterPro" id="IPR005467">
    <property type="entry name" value="His_kinase_dom"/>
</dbReference>
<dbReference type="Gene3D" id="3.30.450.40">
    <property type="match status" value="1"/>
</dbReference>
<keyword evidence="9" id="KW-0677">Repeat</keyword>
<keyword evidence="21" id="KW-1185">Reference proteome</keyword>
<dbReference type="PROSITE" id="PS50113">
    <property type="entry name" value="PAC"/>
    <property type="match status" value="3"/>
</dbReference>
<dbReference type="FunFam" id="2.10.70.100:FF:000001">
    <property type="entry name" value="Sensory transduction histidine kinase"/>
    <property type="match status" value="1"/>
</dbReference>